<name>A0A166S8B4_9AGAM</name>
<reference evidence="1 2" key="1">
    <citation type="journal article" date="2016" name="Mol. Biol. Evol.">
        <title>Comparative Genomics of Early-Diverging Mushroom-Forming Fungi Provides Insights into the Origins of Lignocellulose Decay Capabilities.</title>
        <authorList>
            <person name="Nagy L.G."/>
            <person name="Riley R."/>
            <person name="Tritt A."/>
            <person name="Adam C."/>
            <person name="Daum C."/>
            <person name="Floudas D."/>
            <person name="Sun H."/>
            <person name="Yadav J.S."/>
            <person name="Pangilinan J."/>
            <person name="Larsson K.H."/>
            <person name="Matsuura K."/>
            <person name="Barry K."/>
            <person name="Labutti K."/>
            <person name="Kuo R."/>
            <person name="Ohm R.A."/>
            <person name="Bhattacharya S.S."/>
            <person name="Shirouzu T."/>
            <person name="Yoshinaga Y."/>
            <person name="Martin F.M."/>
            <person name="Grigoriev I.V."/>
            <person name="Hibbett D.S."/>
        </authorList>
    </citation>
    <scope>NUCLEOTIDE SEQUENCE [LARGE SCALE GENOMIC DNA]</scope>
    <source>
        <strain evidence="1 2">CBS 109695</strain>
    </source>
</reference>
<keyword evidence="2" id="KW-1185">Reference proteome</keyword>
<dbReference type="AlphaFoldDB" id="A0A166S8B4"/>
<evidence type="ECO:0000313" key="2">
    <source>
        <dbReference type="Proteomes" id="UP000076532"/>
    </source>
</evidence>
<sequence>MDTHVYGSIIWNNSRAPAIPSHLLLGMRQFSVLAPCLDDIAPALAGKYRVSRGPHAAMLYNPQMRQKKNQKALLAVLSSRAISVEGWGEDAGGVDEETTWKYDQEGGSPSRPQAPERAVRIRDIMMRWRDGIETEASEFEGVLIPRAEEEAFCCLEDGFANASARACGEAWLRGWAGGLMPLPRPPFKIMSSPSRGHGLVRSSTSEVASVVESLRGIAATYERPDVIWKARAICGALGLFSEVEKVRTLEACIPDCGWADDLLFTALSRCEMVSHQIQAEKHDLRFTAFNKFWHTGKIHDTVKIMYKENLRAHGTNSGVYDGIQ</sequence>
<proteinExistence type="predicted"/>
<accession>A0A166S8B4</accession>
<organism evidence="1 2">
    <name type="scientific">Athelia psychrophila</name>
    <dbReference type="NCBI Taxonomy" id="1759441"/>
    <lineage>
        <taxon>Eukaryota</taxon>
        <taxon>Fungi</taxon>
        <taxon>Dikarya</taxon>
        <taxon>Basidiomycota</taxon>
        <taxon>Agaricomycotina</taxon>
        <taxon>Agaricomycetes</taxon>
        <taxon>Agaricomycetidae</taxon>
        <taxon>Atheliales</taxon>
        <taxon>Atheliaceae</taxon>
        <taxon>Athelia</taxon>
    </lineage>
</organism>
<dbReference type="EMBL" id="KV417500">
    <property type="protein sequence ID" value="KZP29140.1"/>
    <property type="molecule type" value="Genomic_DNA"/>
</dbReference>
<dbReference type="Proteomes" id="UP000076532">
    <property type="component" value="Unassembled WGS sequence"/>
</dbReference>
<protein>
    <submittedName>
        <fullName evidence="1">Uncharacterized protein</fullName>
    </submittedName>
</protein>
<evidence type="ECO:0000313" key="1">
    <source>
        <dbReference type="EMBL" id="KZP29140.1"/>
    </source>
</evidence>
<gene>
    <name evidence="1" type="ORF">FIBSPDRAFT_885230</name>
</gene>